<keyword evidence="3" id="KW-0614">Plasmid</keyword>
<dbReference type="AlphaFoldDB" id="Q3C077"/>
<accession>Q3C077</accession>
<sequence>MAAPTPMKPGRSPEPRPPHVASFVRHQGTPRSGAKLSPAARGGETRCHRACSACGAAMAGLGHPTHLAPKHHRWNFWLHAHFPFPCPVTPKCRRYFRGHHALTWSYSMTRSLAVLGALMIPNLARAQDPSKPGFFKPPADDTSVSFIRDVFGSIVDTIMTGQNVDQASADTALAAGFEVFGLGILALGMLFVIFTTVKGAVDTAHDGEFLGKKMSSVWVPLRTAAGTAFLLPLKSGFSLVQIAVLWIGIHGVGLADQVWLAMLDKMVETGQMGRPHLPDSRPLAANILRYEVCAAAMNKQYETEGRALKIEVLPKKTAMINTGDALKFDNILYPGGFLDLAQSAAGSAFSVTGLQWSAVGSGGYMNQNVCGELEWQESHESSESNGAPYIDKAPILRAQAQAVQKMVSELRPVAQAIVAGEKPAAGALERVANTYELSLQTAALSVVNRANKNRNSRFLTYAKEGGWIFAGTYYNHIIHMSDAIQSAVNSLPASSAQTITDKEAADTLILYQDSLVTANEYIRNSSQSAYRAYEAQNQAIGFTGDKIPSNFEEMKIWLSRPALAGINQMTQEIAGSNLSHVAQMKNVGDTIMAVAWTIQGAQFIVAGFGGGLWDDAVTLGSYDIGASIETLTPAVAFLFMTLLTAGAFLAFYVPMIPYIIWITGIIKWLTVLFESVIAAPIWAAAHVHPDGDDQGGRAGPGYMIILSVFLRPTLMIFGLVGSIVVAQPVAHYVNLTYITQVQGAMGNSANAIGALIAYTAIYAILMTIVLHSVFGFINWIPDNVLRWIGSAVGMHGIADNEEHGVKGAFFRSTESVSKGTGSHKPSGGGGGGSKPVNTGGSEPGGGGTGNDVHSTKLPGA</sequence>
<dbReference type="EMBL" id="AM039951">
    <property type="protein sequence ID" value="CAJ19839.1"/>
    <property type="molecule type" value="Genomic_DNA"/>
</dbReference>
<evidence type="ECO:0000313" key="4">
    <source>
        <dbReference type="Proteomes" id="UP000007069"/>
    </source>
</evidence>
<geneLocation type="plasmid" evidence="3 4">
    <name>pXCV183</name>
</geneLocation>
<dbReference type="NCBIfam" id="TIGR04346">
    <property type="entry name" value="DotA_TraY"/>
    <property type="match status" value="1"/>
</dbReference>
<evidence type="ECO:0000256" key="1">
    <source>
        <dbReference type="SAM" id="MobiDB-lite"/>
    </source>
</evidence>
<dbReference type="HOGENOM" id="CLU_023238_0_0_6"/>
<feature type="region of interest" description="Disordered" evidence="1">
    <location>
        <begin position="815"/>
        <end position="860"/>
    </location>
</feature>
<evidence type="ECO:0000313" key="3">
    <source>
        <dbReference type="EMBL" id="CAJ19839.1"/>
    </source>
</evidence>
<feature type="transmembrane region" description="Helical" evidence="2">
    <location>
        <begin position="665"/>
        <end position="684"/>
    </location>
</feature>
<feature type="transmembrane region" description="Helical" evidence="2">
    <location>
        <begin position="172"/>
        <end position="194"/>
    </location>
</feature>
<organism evidence="4">
    <name type="scientific">Xanthomonas euvesicatoria pv. vesicatoria (strain 85-10)</name>
    <name type="common">Xanthomonas campestris pv. vesicatoria</name>
    <dbReference type="NCBI Taxonomy" id="316273"/>
    <lineage>
        <taxon>Bacteria</taxon>
        <taxon>Pseudomonadati</taxon>
        <taxon>Pseudomonadota</taxon>
        <taxon>Gammaproteobacteria</taxon>
        <taxon>Lysobacterales</taxon>
        <taxon>Lysobacteraceae</taxon>
        <taxon>Xanthomonas</taxon>
    </lineage>
</organism>
<dbReference type="Proteomes" id="UP000007069">
    <property type="component" value="Plasmid pXCV183"/>
</dbReference>
<protein>
    <submittedName>
        <fullName evidence="3">Putative TraY/DotA-like type IV secretion system protein</fullName>
    </submittedName>
</protein>
<feature type="region of interest" description="Disordered" evidence="1">
    <location>
        <begin position="1"/>
        <end position="42"/>
    </location>
</feature>
<dbReference type="InterPro" id="IPR027628">
    <property type="entry name" value="DotA_TraY"/>
</dbReference>
<feature type="transmembrane region" description="Helical" evidence="2">
    <location>
        <begin position="751"/>
        <end position="777"/>
    </location>
</feature>
<keyword evidence="2" id="KW-0812">Transmembrane</keyword>
<keyword evidence="2" id="KW-1133">Transmembrane helix</keyword>
<reference evidence="3 4" key="1">
    <citation type="journal article" date="2005" name="J. Bacteriol.">
        <title>Insights into genome plasticity and pathogenicity of the plant pathogenic Bacterium Xanthomonas campestris pv. vesicatoria revealed by the complete genome sequence.</title>
        <authorList>
            <person name="Thieme F."/>
            <person name="Koebnik R."/>
            <person name="Bekel T."/>
            <person name="Berger C."/>
            <person name="Boch J."/>
            <person name="Buettner D."/>
            <person name="Caldana C."/>
            <person name="Gaigalat L."/>
            <person name="Goesmann A."/>
            <person name="Kay S."/>
            <person name="Kirchner O."/>
            <person name="Lanz C."/>
            <person name="Linke B."/>
            <person name="McHardy A.C."/>
            <person name="Meyer F."/>
            <person name="Mittenhuber G."/>
            <person name="Nies D.H."/>
            <person name="Niesbach-Kloesgen U."/>
            <person name="Patschkowski T."/>
            <person name="Rueckert C."/>
            <person name="Rupp O."/>
            <person name="Schneicker S."/>
            <person name="Schuster S.C."/>
            <person name="Vorhoelter F.J."/>
            <person name="Weber E."/>
            <person name="Puehler A."/>
            <person name="Bonas U."/>
            <person name="Bartels D."/>
            <person name="Kaiser O."/>
        </authorList>
    </citation>
    <scope>NUCLEOTIDE SEQUENCE [LARGE SCALE GENOMIC DNA]</scope>
    <source>
        <strain evidence="3 4">85-10</strain>
        <plasmid evidence="3">pXCV183</plasmid>
    </source>
</reference>
<feature type="transmembrane region" description="Helical" evidence="2">
    <location>
        <begin position="239"/>
        <end position="262"/>
    </location>
</feature>
<dbReference type="KEGG" id="xcv:XCVd0027"/>
<gene>
    <name evidence="3" type="primary">dotA</name>
    <name evidence="3" type="ordered locus">XCVd0027</name>
</gene>
<feature type="transmembrane region" description="Helical" evidence="2">
    <location>
        <begin position="633"/>
        <end position="653"/>
    </location>
</feature>
<feature type="transmembrane region" description="Helical" evidence="2">
    <location>
        <begin position="704"/>
        <end position="730"/>
    </location>
</feature>
<feature type="transmembrane region" description="Helical" evidence="2">
    <location>
        <begin position="593"/>
        <end position="613"/>
    </location>
</feature>
<keyword evidence="2" id="KW-0472">Membrane</keyword>
<name>Q3C077_XANE5</name>
<proteinExistence type="predicted"/>
<evidence type="ECO:0000256" key="2">
    <source>
        <dbReference type="SAM" id="Phobius"/>
    </source>
</evidence>